<dbReference type="GO" id="GO:0071013">
    <property type="term" value="C:catalytic step 2 spliceosome"/>
    <property type="evidence" value="ECO:0007669"/>
    <property type="project" value="TreeGrafter"/>
</dbReference>
<dbReference type="PROSITE" id="PS51366">
    <property type="entry name" value="MI"/>
    <property type="match status" value="1"/>
</dbReference>
<sequence length="580" mass="66039">MSTPSSPKREEPKKRAAEEPEGAPPAKKDAVDIVRSKAGGAYIPPAKLRMMQEQIGDKNSKQFQRMNWKLIKKKIHGPVNKVNVGNLVSIVRELLQINIIRAKGVLARAIIQAQAFSPTFSHVYAALVAVINSKFPSIGQLLLTRLIVQFKRAFHFNNKIIAITMAKFIAHLVNQQVAHEIIALQILIVLLENPTADSIEVAVSFLKECGAKLTDVSPKGLTSVFDRLRTILSEADIDSRVQYMIEAIFHIRKDKFRAYPALIEDLDLIDEEDQVTHIVSLEESHDPENSLNVFKFDPDFEANEANYDEVRKQVIGSGGETSSEEEDGEQGSGDEDEDEEADQKLAETAQTQTIIDNTEQHMVAFRRKVFLTIQSSLDFQEAAHKLLKNHYKTGLKRELCYMVVDCCAQERTYNRFFGLLAERFCRLKKEFQESFESSFRETYEIIHRFDITKLRNVVRLYSHLLATDAISWTVLSGVKMSEDNMTSAGRVFVKMMFQELTTAWGVAKLLQRISNSTMQEAFEGLFPRDNPKNTRFAINFYTLIGLGGLTVDLREHLKKVKKREMKLLKQRWAQVSHRDA</sequence>
<dbReference type="FunFam" id="1.25.40.180:FF:000004">
    <property type="entry name" value="pre-mRNA-splicing factor CWC22 homolog"/>
    <property type="match status" value="1"/>
</dbReference>
<evidence type="ECO:0000256" key="1">
    <source>
        <dbReference type="ARBA" id="ARBA00004324"/>
    </source>
</evidence>
<feature type="compositionally biased region" description="Acidic residues" evidence="8">
    <location>
        <begin position="322"/>
        <end position="341"/>
    </location>
</feature>
<dbReference type="PANTHER" id="PTHR18034:SF3">
    <property type="entry name" value="PRE-MRNA-SPLICING FACTOR CWC22 HOMOLOG"/>
    <property type="match status" value="1"/>
</dbReference>
<evidence type="ECO:0000256" key="4">
    <source>
        <dbReference type="ARBA" id="ARBA00023187"/>
    </source>
</evidence>
<dbReference type="PANTHER" id="PTHR18034">
    <property type="entry name" value="CELL CYCLE CONTROL PROTEIN CWF22-RELATED"/>
    <property type="match status" value="1"/>
</dbReference>
<dbReference type="InterPro" id="IPR050781">
    <property type="entry name" value="CWC22_splicing_factor"/>
</dbReference>
<evidence type="ECO:0000256" key="5">
    <source>
        <dbReference type="ARBA" id="ARBA00023242"/>
    </source>
</evidence>
<comment type="caution">
    <text evidence="10">The sequence shown here is derived from an EMBL/GenBank/DDBJ whole genome shotgun (WGS) entry which is preliminary data.</text>
</comment>
<dbReference type="InterPro" id="IPR003890">
    <property type="entry name" value="MIF4G-like_typ-3"/>
</dbReference>
<evidence type="ECO:0000256" key="3">
    <source>
        <dbReference type="ARBA" id="ARBA00022664"/>
    </source>
</evidence>
<dbReference type="Pfam" id="PF02854">
    <property type="entry name" value="MIF4G"/>
    <property type="match status" value="1"/>
</dbReference>
<protein>
    <recommendedName>
        <fullName evidence="6">Lethal protein 858</fullName>
    </recommendedName>
    <alternativeName>
        <fullName evidence="7">Nucampholin</fullName>
    </alternativeName>
</protein>
<organism evidence="10 11">
    <name type="scientific">Steinernema carpocapsae</name>
    <name type="common">Entomopathogenic nematode</name>
    <dbReference type="NCBI Taxonomy" id="34508"/>
    <lineage>
        <taxon>Eukaryota</taxon>
        <taxon>Metazoa</taxon>
        <taxon>Ecdysozoa</taxon>
        <taxon>Nematoda</taxon>
        <taxon>Chromadorea</taxon>
        <taxon>Rhabditida</taxon>
        <taxon>Tylenchina</taxon>
        <taxon>Panagrolaimomorpha</taxon>
        <taxon>Strongyloidoidea</taxon>
        <taxon>Steinernematidae</taxon>
        <taxon>Steinernema</taxon>
    </lineage>
</organism>
<dbReference type="STRING" id="34508.A0A4U5MG91"/>
<dbReference type="GO" id="GO:0000398">
    <property type="term" value="P:mRNA splicing, via spliceosome"/>
    <property type="evidence" value="ECO:0007669"/>
    <property type="project" value="TreeGrafter"/>
</dbReference>
<dbReference type="Gene3D" id="1.25.40.180">
    <property type="match status" value="1"/>
</dbReference>
<evidence type="ECO:0000313" key="11">
    <source>
        <dbReference type="Proteomes" id="UP000298663"/>
    </source>
</evidence>
<reference evidence="10 11" key="1">
    <citation type="journal article" date="2015" name="Genome Biol.">
        <title>Comparative genomics of Steinernema reveals deeply conserved gene regulatory networks.</title>
        <authorList>
            <person name="Dillman A.R."/>
            <person name="Macchietto M."/>
            <person name="Porter C.F."/>
            <person name="Rogers A."/>
            <person name="Williams B."/>
            <person name="Antoshechkin I."/>
            <person name="Lee M.M."/>
            <person name="Goodwin Z."/>
            <person name="Lu X."/>
            <person name="Lewis E.E."/>
            <person name="Goodrich-Blair H."/>
            <person name="Stock S.P."/>
            <person name="Adams B.J."/>
            <person name="Sternberg P.W."/>
            <person name="Mortazavi A."/>
        </authorList>
    </citation>
    <scope>NUCLEOTIDE SEQUENCE [LARGE SCALE GENOMIC DNA]</scope>
    <source>
        <strain evidence="10 11">ALL</strain>
    </source>
</reference>
<dbReference type="SMART" id="SM00543">
    <property type="entry name" value="MIF4G"/>
    <property type="match status" value="1"/>
</dbReference>
<feature type="region of interest" description="Disordered" evidence="8">
    <location>
        <begin position="1"/>
        <end position="30"/>
    </location>
</feature>
<dbReference type="InterPro" id="IPR003891">
    <property type="entry name" value="Initiation_fac_eIF4g_MI"/>
</dbReference>
<dbReference type="GO" id="GO:0016607">
    <property type="term" value="C:nuclear speck"/>
    <property type="evidence" value="ECO:0007669"/>
    <property type="project" value="UniProtKB-SubCell"/>
</dbReference>
<keyword evidence="3" id="KW-0507">mRNA processing</keyword>
<proteinExistence type="inferred from homology"/>
<dbReference type="EMBL" id="AZBU02000008">
    <property type="protein sequence ID" value="TKR68266.1"/>
    <property type="molecule type" value="Genomic_DNA"/>
</dbReference>
<keyword evidence="5" id="KW-0539">Nucleus</keyword>
<dbReference type="OrthoDB" id="1924287at2759"/>
<evidence type="ECO:0000259" key="9">
    <source>
        <dbReference type="PROSITE" id="PS51366"/>
    </source>
</evidence>
<dbReference type="Pfam" id="PF02847">
    <property type="entry name" value="MA3"/>
    <property type="match status" value="1"/>
</dbReference>
<dbReference type="Proteomes" id="UP000298663">
    <property type="component" value="Unassembled WGS sequence"/>
</dbReference>
<keyword evidence="11" id="KW-1185">Reference proteome</keyword>
<evidence type="ECO:0000256" key="6">
    <source>
        <dbReference type="ARBA" id="ARBA00078696"/>
    </source>
</evidence>
<comment type="similarity">
    <text evidence="2">Belongs to the CWC22 family.</text>
</comment>
<comment type="subcellular location">
    <subcellularLocation>
        <location evidence="1">Nucleus speckle</location>
    </subcellularLocation>
</comment>
<evidence type="ECO:0000256" key="2">
    <source>
        <dbReference type="ARBA" id="ARBA00006856"/>
    </source>
</evidence>
<dbReference type="SUPFAM" id="SSF48371">
    <property type="entry name" value="ARM repeat"/>
    <property type="match status" value="1"/>
</dbReference>
<dbReference type="SMART" id="SM00544">
    <property type="entry name" value="MA3"/>
    <property type="match status" value="1"/>
</dbReference>
<name>A0A4U5MG91_STECR</name>
<evidence type="ECO:0000256" key="7">
    <source>
        <dbReference type="ARBA" id="ARBA00081621"/>
    </source>
</evidence>
<evidence type="ECO:0000313" key="10">
    <source>
        <dbReference type="EMBL" id="TKR68266.1"/>
    </source>
</evidence>
<dbReference type="AlphaFoldDB" id="A0A4U5MG91"/>
<dbReference type="GO" id="GO:0003723">
    <property type="term" value="F:RNA binding"/>
    <property type="evidence" value="ECO:0007669"/>
    <property type="project" value="InterPro"/>
</dbReference>
<feature type="domain" description="MI" evidence="9">
    <location>
        <begin position="364"/>
        <end position="480"/>
    </location>
</feature>
<feature type="compositionally biased region" description="Basic and acidic residues" evidence="8">
    <location>
        <begin position="7"/>
        <end position="18"/>
    </location>
</feature>
<gene>
    <name evidence="10" type="ORF">L596_024267</name>
</gene>
<feature type="region of interest" description="Disordered" evidence="8">
    <location>
        <begin position="315"/>
        <end position="346"/>
    </location>
</feature>
<dbReference type="InterPro" id="IPR016024">
    <property type="entry name" value="ARM-type_fold"/>
</dbReference>
<reference evidence="10 11" key="2">
    <citation type="journal article" date="2019" name="G3 (Bethesda)">
        <title>Hybrid Assembly of the Genome of the Entomopathogenic Nematode Steinernema carpocapsae Identifies the X-Chromosome.</title>
        <authorList>
            <person name="Serra L."/>
            <person name="Macchietto M."/>
            <person name="Macias-Munoz A."/>
            <person name="McGill C.J."/>
            <person name="Rodriguez I.M."/>
            <person name="Rodriguez B."/>
            <person name="Murad R."/>
            <person name="Mortazavi A."/>
        </authorList>
    </citation>
    <scope>NUCLEOTIDE SEQUENCE [LARGE SCALE GENOMIC DNA]</scope>
    <source>
        <strain evidence="10 11">ALL</strain>
    </source>
</reference>
<keyword evidence="4" id="KW-0508">mRNA splicing</keyword>
<evidence type="ECO:0000256" key="8">
    <source>
        <dbReference type="SAM" id="MobiDB-lite"/>
    </source>
</evidence>
<accession>A0A4U5MG91</accession>